<protein>
    <submittedName>
        <fullName evidence="2">Uncharacterized protein</fullName>
    </submittedName>
</protein>
<sequence>MRCIWPTTASNALHVFSARAAAPSCSRAGFYRAAYQSPSFPTTTRFSVTSAALSYSHAVRSVSVEDAVDTVSESSTSLPSLEKPSRISFAAAQAIRLCIRNGGIADGFFVLNSIRYAAHRQKAKASAIPFKTPGMLYSKAEFEAAALQFGPDVSQRLSAHVLLHGLVRNNLAQPAFELSKLMMAEGVVLRSVTMQAIIEALVSTGGPRRHMARGLPFAPPNPTIPLKLASDVLLLRPSIMADQRTRFALQLLFLARRHRQRRTDTMFKLFLAASLLHGELIIFSLLFGWTCRDWQTAYSLESNLEALPDDDEQLQSSGQVIAARRRLAHLHSEAIFPDSQSLESALTVIQAILARDGEAPRPTHDRLVALQALGNLVGLLDRRQIPFPEIGSLLSTMYKCPRVEDEIWIVGVGGCPERIKAHTYFHRVLSKLIHSLPSEPLPIRHPSATPRALAMNRRYDMLPPLDLSGYNALFALRFAPPIVPCARGDGSFPYGQETLGTSFTGHRDD</sequence>
<dbReference type="Proteomes" id="UP000620124">
    <property type="component" value="Unassembled WGS sequence"/>
</dbReference>
<keyword evidence="3" id="KW-1185">Reference proteome</keyword>
<name>A0A8H6WY58_9AGAR</name>
<dbReference type="AlphaFoldDB" id="A0A8H6WY58"/>
<keyword evidence="1" id="KW-1133">Transmembrane helix</keyword>
<evidence type="ECO:0000313" key="2">
    <source>
        <dbReference type="EMBL" id="KAF7330842.1"/>
    </source>
</evidence>
<comment type="caution">
    <text evidence="2">The sequence shown here is derived from an EMBL/GenBank/DDBJ whole genome shotgun (WGS) entry which is preliminary data.</text>
</comment>
<gene>
    <name evidence="2" type="ORF">MVEN_02423500</name>
</gene>
<keyword evidence="1" id="KW-0812">Transmembrane</keyword>
<proteinExistence type="predicted"/>
<organism evidence="2 3">
    <name type="scientific">Mycena venus</name>
    <dbReference type="NCBI Taxonomy" id="2733690"/>
    <lineage>
        <taxon>Eukaryota</taxon>
        <taxon>Fungi</taxon>
        <taxon>Dikarya</taxon>
        <taxon>Basidiomycota</taxon>
        <taxon>Agaricomycotina</taxon>
        <taxon>Agaricomycetes</taxon>
        <taxon>Agaricomycetidae</taxon>
        <taxon>Agaricales</taxon>
        <taxon>Marasmiineae</taxon>
        <taxon>Mycenaceae</taxon>
        <taxon>Mycena</taxon>
    </lineage>
</organism>
<accession>A0A8H6WY58</accession>
<dbReference type="OrthoDB" id="2554293at2759"/>
<evidence type="ECO:0000256" key="1">
    <source>
        <dbReference type="SAM" id="Phobius"/>
    </source>
</evidence>
<keyword evidence="1" id="KW-0472">Membrane</keyword>
<dbReference type="EMBL" id="JACAZI010000032">
    <property type="protein sequence ID" value="KAF7330842.1"/>
    <property type="molecule type" value="Genomic_DNA"/>
</dbReference>
<reference evidence="2" key="1">
    <citation type="submission" date="2020-05" db="EMBL/GenBank/DDBJ databases">
        <title>Mycena genomes resolve the evolution of fungal bioluminescence.</title>
        <authorList>
            <person name="Tsai I.J."/>
        </authorList>
    </citation>
    <scope>NUCLEOTIDE SEQUENCE</scope>
    <source>
        <strain evidence="2">CCC161011</strain>
    </source>
</reference>
<feature type="transmembrane region" description="Helical" evidence="1">
    <location>
        <begin position="266"/>
        <end position="289"/>
    </location>
</feature>
<evidence type="ECO:0000313" key="3">
    <source>
        <dbReference type="Proteomes" id="UP000620124"/>
    </source>
</evidence>